<feature type="binding site" evidence="4">
    <location>
        <position position="51"/>
    </location>
    <ligand>
        <name>Ca(2+)</name>
        <dbReference type="ChEBI" id="CHEBI:29108"/>
    </ligand>
</feature>
<evidence type="ECO:0000259" key="7">
    <source>
        <dbReference type="SMART" id="SM00085"/>
    </source>
</evidence>
<keyword evidence="9" id="KW-1185">Reference proteome</keyword>
<dbReference type="Ensembl" id="ENSPKIT00000032317.1">
    <property type="protein sequence ID" value="ENSPKIP00000008243.1"/>
    <property type="gene ID" value="ENSPKIG00000023818.1"/>
</dbReference>
<dbReference type="PANTHER" id="PTHR11716">
    <property type="entry name" value="PHOSPHOLIPASE A2 FAMILY MEMBER"/>
    <property type="match status" value="1"/>
</dbReference>
<comment type="similarity">
    <text evidence="5">Belongs to the phospholipase A2 family.</text>
</comment>
<evidence type="ECO:0000256" key="1">
    <source>
        <dbReference type="ARBA" id="ARBA00004613"/>
    </source>
</evidence>
<dbReference type="EC" id="3.1.1.4" evidence="6"/>
<dbReference type="PRINTS" id="PR00389">
    <property type="entry name" value="PHPHLIPASEA2"/>
</dbReference>
<comment type="subcellular location">
    <subcellularLocation>
        <location evidence="1 6">Secreted</location>
    </subcellularLocation>
</comment>
<evidence type="ECO:0000313" key="8">
    <source>
        <dbReference type="Ensembl" id="ENSPKIP00000008243.1"/>
    </source>
</evidence>
<dbReference type="GO" id="GO:0005543">
    <property type="term" value="F:phospholipid binding"/>
    <property type="evidence" value="ECO:0007669"/>
    <property type="project" value="TreeGrafter"/>
</dbReference>
<reference evidence="8" key="2">
    <citation type="submission" date="2025-09" db="UniProtKB">
        <authorList>
            <consortium name="Ensembl"/>
        </authorList>
    </citation>
    <scope>IDENTIFICATION</scope>
</reference>
<dbReference type="InterPro" id="IPR001211">
    <property type="entry name" value="PLA2"/>
</dbReference>
<keyword evidence="6" id="KW-0443">Lipid metabolism</keyword>
<accession>A0A3B3QQ23</accession>
<comment type="catalytic activity">
    <reaction evidence="6">
        <text>a 1,2-diacyl-sn-glycero-3-phosphocholine + H2O = a 1-acyl-sn-glycero-3-phosphocholine + a fatty acid + H(+)</text>
        <dbReference type="Rhea" id="RHEA:15801"/>
        <dbReference type="ChEBI" id="CHEBI:15377"/>
        <dbReference type="ChEBI" id="CHEBI:15378"/>
        <dbReference type="ChEBI" id="CHEBI:28868"/>
        <dbReference type="ChEBI" id="CHEBI:57643"/>
        <dbReference type="ChEBI" id="CHEBI:58168"/>
        <dbReference type="EC" id="3.1.1.4"/>
    </reaction>
</comment>
<dbReference type="AlphaFoldDB" id="A0A3B3QQ23"/>
<evidence type="ECO:0000256" key="4">
    <source>
        <dbReference type="PIRSR" id="PIRSR601211-2"/>
    </source>
</evidence>
<evidence type="ECO:0000256" key="6">
    <source>
        <dbReference type="RuleBase" id="RU361236"/>
    </source>
</evidence>
<evidence type="ECO:0000313" key="9">
    <source>
        <dbReference type="Proteomes" id="UP000261540"/>
    </source>
</evidence>
<evidence type="ECO:0000256" key="3">
    <source>
        <dbReference type="ARBA" id="ARBA00023157"/>
    </source>
</evidence>
<dbReference type="GO" id="GO:0005509">
    <property type="term" value="F:calcium ion binding"/>
    <property type="evidence" value="ECO:0007669"/>
    <property type="project" value="InterPro"/>
</dbReference>
<protein>
    <recommendedName>
        <fullName evidence="6">Phospholipase A2</fullName>
        <ecNumber evidence="6">3.1.1.4</ecNumber>
    </recommendedName>
</protein>
<proteinExistence type="inferred from homology"/>
<evidence type="ECO:0000256" key="5">
    <source>
        <dbReference type="RuleBase" id="RU003654"/>
    </source>
</evidence>
<feature type="binding site" evidence="4">
    <location>
        <position position="47"/>
    </location>
    <ligand>
        <name>Ca(2+)</name>
        <dbReference type="ChEBI" id="CHEBI:29108"/>
    </ligand>
</feature>
<dbReference type="Pfam" id="PF00068">
    <property type="entry name" value="Phospholip_A2_1"/>
    <property type="match status" value="1"/>
</dbReference>
<dbReference type="GeneTree" id="ENSGT00940000180342"/>
<dbReference type="GO" id="GO:0047498">
    <property type="term" value="F:calcium-dependent phospholipase A2 activity"/>
    <property type="evidence" value="ECO:0007669"/>
    <property type="project" value="TreeGrafter"/>
</dbReference>
<dbReference type="InterPro" id="IPR036444">
    <property type="entry name" value="PLipase_A2_dom_sf"/>
</dbReference>
<dbReference type="GO" id="GO:0006644">
    <property type="term" value="P:phospholipid metabolic process"/>
    <property type="evidence" value="ECO:0007669"/>
    <property type="project" value="InterPro"/>
</dbReference>
<keyword evidence="4 6" id="KW-0106">Calcium</keyword>
<dbReference type="GO" id="GO:0016042">
    <property type="term" value="P:lipid catabolic process"/>
    <property type="evidence" value="ECO:0007669"/>
    <property type="project" value="InterPro"/>
</dbReference>
<feature type="domain" description="Phospholipase A2-like central" evidence="7">
    <location>
        <begin position="20"/>
        <end position="78"/>
    </location>
</feature>
<keyword evidence="2 6" id="KW-0964">Secreted</keyword>
<dbReference type="GO" id="GO:0005576">
    <property type="term" value="C:extracellular region"/>
    <property type="evidence" value="ECO:0007669"/>
    <property type="project" value="UniProtKB-SubCell"/>
</dbReference>
<dbReference type="SMART" id="SM00085">
    <property type="entry name" value="PA2c"/>
    <property type="match status" value="1"/>
</dbReference>
<organism evidence="8 9">
    <name type="scientific">Paramormyrops kingsleyae</name>
    <dbReference type="NCBI Taxonomy" id="1676925"/>
    <lineage>
        <taxon>Eukaryota</taxon>
        <taxon>Metazoa</taxon>
        <taxon>Chordata</taxon>
        <taxon>Craniata</taxon>
        <taxon>Vertebrata</taxon>
        <taxon>Euteleostomi</taxon>
        <taxon>Actinopterygii</taxon>
        <taxon>Neopterygii</taxon>
        <taxon>Teleostei</taxon>
        <taxon>Osteoglossocephala</taxon>
        <taxon>Osteoglossomorpha</taxon>
        <taxon>Osteoglossiformes</taxon>
        <taxon>Mormyridae</taxon>
        <taxon>Paramormyrops</taxon>
    </lineage>
</organism>
<sequence>SKTVVRGVLSQHSAGNAKMALWQFRRMIICMIPSSWPMLEYADYGCYCGKGGTGTPVDDLDRSGVIEGGCITVCGYVLL</sequence>
<feature type="binding site" evidence="4">
    <location>
        <position position="49"/>
    </location>
    <ligand>
        <name>Ca(2+)</name>
        <dbReference type="ChEBI" id="CHEBI:29108"/>
    </ligand>
</feature>
<dbReference type="Gene3D" id="1.20.90.10">
    <property type="entry name" value="Phospholipase A2 domain"/>
    <property type="match status" value="1"/>
</dbReference>
<dbReference type="PANTHER" id="PTHR11716:SF94">
    <property type="entry name" value="PHOSPHOLIPASE A2"/>
    <property type="match status" value="1"/>
</dbReference>
<keyword evidence="4" id="KW-0479">Metal-binding</keyword>
<keyword evidence="6" id="KW-0378">Hydrolase</keyword>
<dbReference type="InterPro" id="IPR016090">
    <property type="entry name" value="PLA2-like_dom"/>
</dbReference>
<dbReference type="Proteomes" id="UP000261540">
    <property type="component" value="Unplaced"/>
</dbReference>
<reference evidence="8" key="1">
    <citation type="submission" date="2025-08" db="UniProtKB">
        <authorList>
            <consortium name="Ensembl"/>
        </authorList>
    </citation>
    <scope>IDENTIFICATION</scope>
</reference>
<dbReference type="SUPFAM" id="SSF48619">
    <property type="entry name" value="Phospholipase A2, PLA2"/>
    <property type="match status" value="1"/>
</dbReference>
<comment type="cofactor">
    <cofactor evidence="4">
        <name>Ca(2+)</name>
        <dbReference type="ChEBI" id="CHEBI:29108"/>
    </cofactor>
    <text evidence="4">Binds 1 Ca(2+) ion per subunit.</text>
</comment>
<keyword evidence="3" id="KW-1015">Disulfide bond</keyword>
<dbReference type="GO" id="GO:0050482">
    <property type="term" value="P:arachidonate secretion"/>
    <property type="evidence" value="ECO:0007669"/>
    <property type="project" value="InterPro"/>
</dbReference>
<name>A0A3B3QQ23_9TELE</name>
<evidence type="ECO:0000256" key="2">
    <source>
        <dbReference type="ARBA" id="ARBA00022525"/>
    </source>
</evidence>
<dbReference type="STRING" id="1676925.ENSPKIP00000008243"/>